<dbReference type="SUPFAM" id="SSF56672">
    <property type="entry name" value="DNA/RNA polymerases"/>
    <property type="match status" value="1"/>
</dbReference>
<evidence type="ECO:0000313" key="3">
    <source>
        <dbReference type="Ensembl" id="ENSSFOP00015038694.1"/>
    </source>
</evidence>
<organism evidence="3 4">
    <name type="scientific">Scleropages formosus</name>
    <name type="common">Asian bonytongue</name>
    <name type="synonym">Osteoglossum formosum</name>
    <dbReference type="NCBI Taxonomy" id="113540"/>
    <lineage>
        <taxon>Eukaryota</taxon>
        <taxon>Metazoa</taxon>
        <taxon>Chordata</taxon>
        <taxon>Craniata</taxon>
        <taxon>Vertebrata</taxon>
        <taxon>Euteleostomi</taxon>
        <taxon>Actinopterygii</taxon>
        <taxon>Neopterygii</taxon>
        <taxon>Teleostei</taxon>
        <taxon>Osteoglossocephala</taxon>
        <taxon>Osteoglossomorpha</taxon>
        <taxon>Osteoglossiformes</taxon>
        <taxon>Osteoglossidae</taxon>
        <taxon>Scleropages</taxon>
    </lineage>
</organism>
<dbReference type="GeneTree" id="ENSGT00950000183173"/>
<dbReference type="AlphaFoldDB" id="A0A8C9VAR1"/>
<dbReference type="Gene3D" id="3.10.10.10">
    <property type="entry name" value="HIV Type 1 Reverse Transcriptase, subunit A, domain 1"/>
    <property type="match status" value="1"/>
</dbReference>
<reference evidence="3" key="3">
    <citation type="submission" date="2025-09" db="UniProtKB">
        <authorList>
            <consortium name="Ensembl"/>
        </authorList>
    </citation>
    <scope>IDENTIFICATION</scope>
</reference>
<accession>A0A8C9VAR1</accession>
<dbReference type="InterPro" id="IPR032567">
    <property type="entry name" value="RTL1-rel"/>
</dbReference>
<name>A0A8C9VAR1_SCLFO</name>
<feature type="region of interest" description="Disordered" evidence="1">
    <location>
        <begin position="70"/>
        <end position="102"/>
    </location>
</feature>
<keyword evidence="4" id="KW-1185">Reference proteome</keyword>
<dbReference type="InterPro" id="IPR021109">
    <property type="entry name" value="Peptidase_aspartic_dom_sf"/>
</dbReference>
<dbReference type="PANTHER" id="PTHR15503:SF22">
    <property type="entry name" value="TRANSPOSON TY3-I GAG POLYPROTEIN"/>
    <property type="match status" value="1"/>
</dbReference>
<dbReference type="OrthoDB" id="1430630at2759"/>
<reference evidence="3 4" key="1">
    <citation type="submission" date="2019-04" db="EMBL/GenBank/DDBJ databases">
        <authorList>
            <consortium name="Wellcome Sanger Institute Data Sharing"/>
        </authorList>
    </citation>
    <scope>NUCLEOTIDE SEQUENCE [LARGE SCALE GENOMIC DNA]</scope>
</reference>
<dbReference type="Ensembl" id="ENSSFOT00015073079.1">
    <property type="protein sequence ID" value="ENSSFOP00015038694.1"/>
    <property type="gene ID" value="ENSSFOG00015027825.1"/>
</dbReference>
<evidence type="ECO:0000313" key="4">
    <source>
        <dbReference type="Proteomes" id="UP000694397"/>
    </source>
</evidence>
<dbReference type="PANTHER" id="PTHR15503">
    <property type="entry name" value="LDOC1 RELATED"/>
    <property type="match status" value="1"/>
</dbReference>
<dbReference type="CDD" id="cd00303">
    <property type="entry name" value="retropepsin_like"/>
    <property type="match status" value="1"/>
</dbReference>
<dbReference type="Gene3D" id="2.40.70.10">
    <property type="entry name" value="Acid Proteases"/>
    <property type="match status" value="1"/>
</dbReference>
<sequence length="584" mass="64522">IALHLGPPPPSDAIMTEGSACYTDPAELNYLQAELDSREARLAGMEQTLHNLITSYNQVVSVLKTSRAPTQPIEKRAAGPAAPDSSNATPSPSRGFHLSPPTRFDGTPAQCDGFVLQCELVFSSMPLVFSTEQSRITYVLSLLTGRALEWATAVWTNGLPSTYAQLKSRFLAVFGLAQPEEQLSERLLNLQQGNRPVADYALEFRVLTARSDWGEKALWASFRRGLNPRIRSEMVFREERGTLDRYIETAVTLDNQIRTQGPASEPAPERCGPKQEEAKPMQLGLGRLPLPERQRRLQNRLCLYCGDPSHFRLQCPVRPEIKVSGTLCCNRLAVPVMLSWGDGQVQMQALVDSGAAGCFMDIGFARSHSIPSKPIGGRLRVTALDGQPLGKGFVDHQTAPITVRVGLCHQEMLSFYLISSPELPLILGFPWLSKHDPVFQWSTGELVAWGPQCERTCLQLPCRATSIEGSESARPVPVPPEYQDLAEVFSKKRASELPPHRPWDCAIDLLPGTTPPRSRIYPLSRPEQSALQTYITEALKTGIIRPSTSPASAGFFFIEKKDGGLRPCIDYRGLNNICVKYPHP</sequence>
<feature type="domain" description="Retrotransposon gag" evidence="2">
    <location>
        <begin position="140"/>
        <end position="228"/>
    </location>
</feature>
<reference evidence="3" key="2">
    <citation type="submission" date="2025-08" db="UniProtKB">
        <authorList>
            <consortium name="Ensembl"/>
        </authorList>
    </citation>
    <scope>IDENTIFICATION</scope>
</reference>
<evidence type="ECO:0000259" key="2">
    <source>
        <dbReference type="Pfam" id="PF03732"/>
    </source>
</evidence>
<dbReference type="Proteomes" id="UP000694397">
    <property type="component" value="Chromosome 5"/>
</dbReference>
<evidence type="ECO:0000256" key="1">
    <source>
        <dbReference type="SAM" id="MobiDB-lite"/>
    </source>
</evidence>
<proteinExistence type="predicted"/>
<protein>
    <recommendedName>
        <fullName evidence="2">Retrotransposon gag domain-containing protein</fullName>
    </recommendedName>
</protein>
<dbReference type="InterPro" id="IPR043502">
    <property type="entry name" value="DNA/RNA_pol_sf"/>
</dbReference>
<dbReference type="Pfam" id="PF03732">
    <property type="entry name" value="Retrotrans_gag"/>
    <property type="match status" value="1"/>
</dbReference>
<dbReference type="InterPro" id="IPR005162">
    <property type="entry name" value="Retrotrans_gag_dom"/>
</dbReference>